<evidence type="ECO:0000313" key="3">
    <source>
        <dbReference type="Proteomes" id="UP000657918"/>
    </source>
</evidence>
<dbReference type="EMBL" id="JADGMS010000006">
    <property type="protein sequence ID" value="KAF9679974.1"/>
    <property type="molecule type" value="Genomic_DNA"/>
</dbReference>
<protein>
    <recommendedName>
        <fullName evidence="1">Bifunctional inhibitor/plant lipid transfer protein/seed storage helical domain-containing protein</fullName>
    </recommendedName>
</protein>
<feature type="domain" description="Bifunctional inhibitor/plant lipid transfer protein/seed storage helical" evidence="1">
    <location>
        <begin position="4"/>
        <end position="66"/>
    </location>
</feature>
<name>A0A835K0Y3_9ROSI</name>
<accession>A0A835K0Y3</accession>
<sequence>MKLAPCAAAQNEMAAVSDICCIQVKGTGQTWSCFCAAMLSDTAEASEIKSEIAITIPNRGNLANRPVDYESGGESACTYFLVVRIFFPPKVFAFQIFTRGSPCKVNIAGFAVYTLL</sequence>
<dbReference type="InterPro" id="IPR039265">
    <property type="entry name" value="DIR1-like"/>
</dbReference>
<dbReference type="AlphaFoldDB" id="A0A835K0Y3"/>
<dbReference type="PANTHER" id="PTHR33122:SF4">
    <property type="entry name" value="OS04G0415800 PROTEIN"/>
    <property type="match status" value="1"/>
</dbReference>
<dbReference type="OrthoDB" id="678526at2759"/>
<organism evidence="2 3">
    <name type="scientific">Salix dunnii</name>
    <dbReference type="NCBI Taxonomy" id="1413687"/>
    <lineage>
        <taxon>Eukaryota</taxon>
        <taxon>Viridiplantae</taxon>
        <taxon>Streptophyta</taxon>
        <taxon>Embryophyta</taxon>
        <taxon>Tracheophyta</taxon>
        <taxon>Spermatophyta</taxon>
        <taxon>Magnoliopsida</taxon>
        <taxon>eudicotyledons</taxon>
        <taxon>Gunneridae</taxon>
        <taxon>Pentapetalae</taxon>
        <taxon>rosids</taxon>
        <taxon>fabids</taxon>
        <taxon>Malpighiales</taxon>
        <taxon>Salicaceae</taxon>
        <taxon>Saliceae</taxon>
        <taxon>Salix</taxon>
    </lineage>
</organism>
<dbReference type="GO" id="GO:0009627">
    <property type="term" value="P:systemic acquired resistance"/>
    <property type="evidence" value="ECO:0007669"/>
    <property type="project" value="InterPro"/>
</dbReference>
<dbReference type="Pfam" id="PF14368">
    <property type="entry name" value="LTP_2"/>
    <property type="match status" value="1"/>
</dbReference>
<gene>
    <name evidence="2" type="ORF">SADUNF_Sadunf06G0071700</name>
</gene>
<keyword evidence="3" id="KW-1185">Reference proteome</keyword>
<dbReference type="Proteomes" id="UP000657918">
    <property type="component" value="Unassembled WGS sequence"/>
</dbReference>
<evidence type="ECO:0000313" key="2">
    <source>
        <dbReference type="EMBL" id="KAF9679974.1"/>
    </source>
</evidence>
<dbReference type="InterPro" id="IPR036312">
    <property type="entry name" value="Bifun_inhib/LTP/seed_sf"/>
</dbReference>
<comment type="caution">
    <text evidence="2">The sequence shown here is derived from an EMBL/GenBank/DDBJ whole genome shotgun (WGS) entry which is preliminary data.</text>
</comment>
<dbReference type="Gene3D" id="1.10.110.10">
    <property type="entry name" value="Plant lipid-transfer and hydrophobic proteins"/>
    <property type="match status" value="1"/>
</dbReference>
<evidence type="ECO:0000259" key="1">
    <source>
        <dbReference type="Pfam" id="PF14368"/>
    </source>
</evidence>
<dbReference type="PANTHER" id="PTHR33122">
    <property type="entry name" value="LIPID BINDING PROTEIN-RELATED"/>
    <property type="match status" value="1"/>
</dbReference>
<proteinExistence type="predicted"/>
<dbReference type="GO" id="GO:0005504">
    <property type="term" value="F:fatty acid binding"/>
    <property type="evidence" value="ECO:0007669"/>
    <property type="project" value="InterPro"/>
</dbReference>
<dbReference type="InterPro" id="IPR016140">
    <property type="entry name" value="Bifunc_inhib/LTP/seed_store"/>
</dbReference>
<reference evidence="2 3" key="1">
    <citation type="submission" date="2020-10" db="EMBL/GenBank/DDBJ databases">
        <title>Plant Genome Project.</title>
        <authorList>
            <person name="Zhang R.-G."/>
        </authorList>
    </citation>
    <scope>NUCLEOTIDE SEQUENCE [LARGE SCALE GENOMIC DNA]</scope>
    <source>
        <strain evidence="2">FAFU-HL-1</strain>
        <tissue evidence="2">Leaf</tissue>
    </source>
</reference>
<dbReference type="SUPFAM" id="SSF47699">
    <property type="entry name" value="Bifunctional inhibitor/lipid-transfer protein/seed storage 2S albumin"/>
    <property type="match status" value="1"/>
</dbReference>